<comment type="caution">
    <text evidence="1">The sequence shown here is derived from an EMBL/GenBank/DDBJ whole genome shotgun (WGS) entry which is preliminary data.</text>
</comment>
<evidence type="ECO:0000313" key="2">
    <source>
        <dbReference type="Proteomes" id="UP000703661"/>
    </source>
</evidence>
<reference evidence="1" key="1">
    <citation type="journal article" date="2020" name="Fungal Divers.">
        <title>Resolving the Mortierellaceae phylogeny through synthesis of multi-gene phylogenetics and phylogenomics.</title>
        <authorList>
            <person name="Vandepol N."/>
            <person name="Liber J."/>
            <person name="Desiro A."/>
            <person name="Na H."/>
            <person name="Kennedy M."/>
            <person name="Barry K."/>
            <person name="Grigoriev I.V."/>
            <person name="Miller A.N."/>
            <person name="O'Donnell K."/>
            <person name="Stajich J.E."/>
            <person name="Bonito G."/>
        </authorList>
    </citation>
    <scope>NUCLEOTIDE SEQUENCE</scope>
    <source>
        <strain evidence="1">NRRL 2769</strain>
    </source>
</reference>
<dbReference type="SUPFAM" id="SSF51445">
    <property type="entry name" value="(Trans)glycosidases"/>
    <property type="match status" value="1"/>
</dbReference>
<proteinExistence type="predicted"/>
<sequence>MINNDSVIEMQHSEDEALYKELNDLKTKKLSLRTAVTIGMRFVCMANRQKFISPSDRLRGGHDNDPENFVAFPREFREAAGVENLKPGQGRLILSVALPGGPFHGQYFTIPELAKYAIGPDKQGCQEKGAMAYFETKELNNNFQIASAKTRAPDHFDRKIT</sequence>
<protein>
    <submittedName>
        <fullName evidence="1">Uncharacterized protein</fullName>
    </submittedName>
</protein>
<dbReference type="Proteomes" id="UP000703661">
    <property type="component" value="Unassembled WGS sequence"/>
</dbReference>
<dbReference type="InterPro" id="IPR017853">
    <property type="entry name" value="GH"/>
</dbReference>
<evidence type="ECO:0000313" key="1">
    <source>
        <dbReference type="EMBL" id="KAG0010459.1"/>
    </source>
</evidence>
<dbReference type="Gene3D" id="3.20.20.80">
    <property type="entry name" value="Glycosidases"/>
    <property type="match status" value="1"/>
</dbReference>
<gene>
    <name evidence="1" type="ORF">BGZ80_001471</name>
</gene>
<accession>A0A9P6MQY8</accession>
<keyword evidence="2" id="KW-1185">Reference proteome</keyword>
<name>A0A9P6MQY8_9FUNG</name>
<dbReference type="AlphaFoldDB" id="A0A9P6MQY8"/>
<organism evidence="1 2">
    <name type="scientific">Entomortierella chlamydospora</name>
    <dbReference type="NCBI Taxonomy" id="101097"/>
    <lineage>
        <taxon>Eukaryota</taxon>
        <taxon>Fungi</taxon>
        <taxon>Fungi incertae sedis</taxon>
        <taxon>Mucoromycota</taxon>
        <taxon>Mortierellomycotina</taxon>
        <taxon>Mortierellomycetes</taxon>
        <taxon>Mortierellales</taxon>
        <taxon>Mortierellaceae</taxon>
        <taxon>Entomortierella</taxon>
    </lineage>
</organism>
<dbReference type="EMBL" id="JAAAID010001335">
    <property type="protein sequence ID" value="KAG0010459.1"/>
    <property type="molecule type" value="Genomic_DNA"/>
</dbReference>